<protein>
    <submittedName>
        <fullName evidence="2">Uncharacterized protein</fullName>
    </submittedName>
</protein>
<gene>
    <name evidence="2" type="ORF">OGFGKJAA_00010</name>
</gene>
<reference evidence="2" key="1">
    <citation type="submission" date="2020-06" db="EMBL/GenBank/DDBJ databases">
        <title>Unique genomic features of the anaerobic methanotrophic archaea.</title>
        <authorList>
            <person name="Chadwick G.L."/>
            <person name="Skennerton C.T."/>
            <person name="Laso-Perez R."/>
            <person name="Leu A.O."/>
            <person name="Speth D.R."/>
            <person name="Yu H."/>
            <person name="Morgan-Lang C."/>
            <person name="Hatzenpichler R."/>
            <person name="Goudeau D."/>
            <person name="Malmstrom R."/>
            <person name="Brazelton W.J."/>
            <person name="Woyke T."/>
            <person name="Hallam S.J."/>
            <person name="Tyson G.W."/>
            <person name="Wegener G."/>
            <person name="Boetius A."/>
            <person name="Orphan V."/>
        </authorList>
    </citation>
    <scope>NUCLEOTIDE SEQUENCE</scope>
</reference>
<proteinExistence type="predicted"/>
<keyword evidence="1" id="KW-0175">Coiled coil</keyword>
<accession>A0A7G9YTW1</accession>
<dbReference type="AlphaFoldDB" id="A0A7G9YTW1"/>
<evidence type="ECO:0000256" key="1">
    <source>
        <dbReference type="SAM" id="Coils"/>
    </source>
</evidence>
<dbReference type="Gene3D" id="1.10.287.1490">
    <property type="match status" value="1"/>
</dbReference>
<organism evidence="2">
    <name type="scientific">Candidatus Methanophagaceae archaeon ANME-1 ERB6</name>
    <dbReference type="NCBI Taxonomy" id="2759912"/>
    <lineage>
        <taxon>Archaea</taxon>
        <taxon>Methanobacteriati</taxon>
        <taxon>Methanobacteriota</taxon>
        <taxon>Stenosarchaea group</taxon>
        <taxon>Methanomicrobia</taxon>
        <taxon>Candidatus Methanophagales</taxon>
        <taxon>Candidatus Methanophagaceae</taxon>
    </lineage>
</organism>
<name>A0A7G9YTW1_9EURY</name>
<dbReference type="EMBL" id="MT631470">
    <property type="protein sequence ID" value="QNO51445.1"/>
    <property type="molecule type" value="Genomic_DNA"/>
</dbReference>
<feature type="coiled-coil region" evidence="1">
    <location>
        <begin position="182"/>
        <end position="209"/>
    </location>
</feature>
<sequence>MQQDSIKMKWLNKIFGKEEIPTTVTFDGIDAWLEIATKTLFRGLSTSAEPLYEEIMDIRERLGHRISELQDAEPAGDMPVQVEKIGLSGRDKLVKQLRSLTEKMQIPSQTDYKTVLSFYDTTASSIAFVFGKSSKTIYHVRSLFPDEVKETVAELNQLRTVLDQLIAPIRGKESQIMHLERVPGIVEDIKELKAKIEKEKENVSAREKECSALERGIEKEGKRLSAIEDHEEWMRFKALETELFSLEQELSTLESDVGKLFSPINKELNLLKKQDETGRHTLTPDERKAVSSILSSPIRALDEDIYGFLTSVKDVIEEDRSILKERKRDKTLKWIDRLLNGELATIKEKREGLQSRIVHIKGELSEVTIHKERKKVEQSIASARGQLTRLREGIERSKRHVVSQEEELEAKARRLPGTLEAIAGKPVEVSLDV</sequence>
<evidence type="ECO:0000313" key="2">
    <source>
        <dbReference type="EMBL" id="QNO51445.1"/>
    </source>
</evidence>